<name>A0ACC1IC10_9FUNG</name>
<keyword evidence="2" id="KW-1185">Reference proteome</keyword>
<proteinExistence type="predicted"/>
<dbReference type="EC" id="2.4.1.109" evidence="1"/>
<organism evidence="1 2">
    <name type="scientific">Kickxella alabastrina</name>
    <dbReference type="NCBI Taxonomy" id="61397"/>
    <lineage>
        <taxon>Eukaryota</taxon>
        <taxon>Fungi</taxon>
        <taxon>Fungi incertae sedis</taxon>
        <taxon>Zoopagomycota</taxon>
        <taxon>Kickxellomycotina</taxon>
        <taxon>Kickxellomycetes</taxon>
        <taxon>Kickxellales</taxon>
        <taxon>Kickxellaceae</taxon>
        <taxon>Kickxella</taxon>
    </lineage>
</organism>
<dbReference type="Proteomes" id="UP001150581">
    <property type="component" value="Unassembled WGS sequence"/>
</dbReference>
<sequence>RQQVTGYGYADPNNFWGIERRMAAGSFTDLSNVSAEANPIDGFIGHGDLVALLHNSTASYLYTEPGYAAPVTSKYSEISVVSNTSSEATHQNILWVVEIVKPEKRMADGRIHPLGTPIRLRNLVSNCLLLTTGDQLDKDWGWGQSEMACDGNTPASTDSALHLWTIERHVNKALPKTNLGRHMSSSFLRDFGVLNRQMWLTNNALIPDHDKHNVLESDPISWPFLIYPMRMVGWDDRSIKYLEVGNPLLWWGSALACLVFPLQLFYWLCAWRRGIIAVKWRSGEFRDYIDGALILWGGWAFHYLPFFLMGRVTYLHHYLPALYFAILFLAYQVYHFSAWYLSEKSTRRLLFVATGAVAFVFWWFSPLTFGWDKPIKDLWGMRWASSWPVYEDPFDF</sequence>
<evidence type="ECO:0000313" key="2">
    <source>
        <dbReference type="Proteomes" id="UP001150581"/>
    </source>
</evidence>
<evidence type="ECO:0000313" key="1">
    <source>
        <dbReference type="EMBL" id="KAJ1892456.1"/>
    </source>
</evidence>
<gene>
    <name evidence="1" type="primary">PMT2_9</name>
    <name evidence="1" type="ORF">LPJ66_006327</name>
</gene>
<reference evidence="1" key="1">
    <citation type="submission" date="2022-07" db="EMBL/GenBank/DDBJ databases">
        <title>Phylogenomic reconstructions and comparative analyses of Kickxellomycotina fungi.</title>
        <authorList>
            <person name="Reynolds N.K."/>
            <person name="Stajich J.E."/>
            <person name="Barry K."/>
            <person name="Grigoriev I.V."/>
            <person name="Crous P."/>
            <person name="Smith M.E."/>
        </authorList>
    </citation>
    <scope>NUCLEOTIDE SEQUENCE</scope>
    <source>
        <strain evidence="1">Benny 63K</strain>
    </source>
</reference>
<comment type="caution">
    <text evidence="1">The sequence shown here is derived from an EMBL/GenBank/DDBJ whole genome shotgun (WGS) entry which is preliminary data.</text>
</comment>
<keyword evidence="1" id="KW-0328">Glycosyltransferase</keyword>
<dbReference type="EMBL" id="JANBPG010000992">
    <property type="protein sequence ID" value="KAJ1892456.1"/>
    <property type="molecule type" value="Genomic_DNA"/>
</dbReference>
<feature type="non-terminal residue" evidence="1">
    <location>
        <position position="1"/>
    </location>
</feature>
<protein>
    <submittedName>
        <fullName evidence="1">Protein O-mannosyltransferase 2</fullName>
        <ecNumber evidence="1">2.4.1.109</ecNumber>
    </submittedName>
</protein>
<keyword evidence="1" id="KW-0808">Transferase</keyword>
<accession>A0ACC1IC10</accession>